<accession>A0A3B0XKA2</accession>
<name>A0A3B0XKA2_9ZZZZ</name>
<dbReference type="Gene3D" id="3.10.20.30">
    <property type="match status" value="1"/>
</dbReference>
<evidence type="ECO:0000313" key="1">
    <source>
        <dbReference type="EMBL" id="VAW56806.1"/>
    </source>
</evidence>
<dbReference type="InterPro" id="IPR012675">
    <property type="entry name" value="Beta-grasp_dom_sf"/>
</dbReference>
<protein>
    <recommendedName>
        <fullName evidence="2">Sulfur carrier protein ThiS</fullName>
    </recommendedName>
</protein>
<dbReference type="SUPFAM" id="SSF54285">
    <property type="entry name" value="MoaD/ThiS"/>
    <property type="match status" value="1"/>
</dbReference>
<dbReference type="InterPro" id="IPR003749">
    <property type="entry name" value="ThiS/MoaD-like"/>
</dbReference>
<dbReference type="Pfam" id="PF02597">
    <property type="entry name" value="ThiS"/>
    <property type="match status" value="1"/>
</dbReference>
<reference evidence="1" key="1">
    <citation type="submission" date="2018-06" db="EMBL/GenBank/DDBJ databases">
        <authorList>
            <person name="Zhirakovskaya E."/>
        </authorList>
    </citation>
    <scope>NUCLEOTIDE SEQUENCE</scope>
</reference>
<dbReference type="NCBIfam" id="TIGR01683">
    <property type="entry name" value="thiS"/>
    <property type="match status" value="1"/>
</dbReference>
<dbReference type="InterPro" id="IPR016155">
    <property type="entry name" value="Mopterin_synth/thiamin_S_b"/>
</dbReference>
<proteinExistence type="predicted"/>
<sequence>MNIQFNGTKRQLALGSTLKQLIETEGLSEKRLAAEVNLEIIPKSEHINCVLNEGDTVEIVHAIGGG</sequence>
<gene>
    <name evidence="1" type="ORF">MNBD_GAMMA07-335</name>
</gene>
<evidence type="ECO:0008006" key="2">
    <source>
        <dbReference type="Google" id="ProtNLM"/>
    </source>
</evidence>
<dbReference type="AlphaFoldDB" id="A0A3B0XKA2"/>
<dbReference type="CDD" id="cd00565">
    <property type="entry name" value="Ubl_ThiS"/>
    <property type="match status" value="1"/>
</dbReference>
<dbReference type="InterPro" id="IPR010035">
    <property type="entry name" value="Thi_S"/>
</dbReference>
<dbReference type="PANTHER" id="PTHR34472:SF1">
    <property type="entry name" value="SULFUR CARRIER PROTEIN THIS"/>
    <property type="match status" value="1"/>
</dbReference>
<dbReference type="PANTHER" id="PTHR34472">
    <property type="entry name" value="SULFUR CARRIER PROTEIN THIS"/>
    <property type="match status" value="1"/>
</dbReference>
<dbReference type="EMBL" id="UOFF01000282">
    <property type="protein sequence ID" value="VAW56806.1"/>
    <property type="molecule type" value="Genomic_DNA"/>
</dbReference>
<organism evidence="1">
    <name type="scientific">hydrothermal vent metagenome</name>
    <dbReference type="NCBI Taxonomy" id="652676"/>
    <lineage>
        <taxon>unclassified sequences</taxon>
        <taxon>metagenomes</taxon>
        <taxon>ecological metagenomes</taxon>
    </lineage>
</organism>